<dbReference type="Proteomes" id="UP000027222">
    <property type="component" value="Unassembled WGS sequence"/>
</dbReference>
<reference evidence="2" key="1">
    <citation type="journal article" date="2014" name="Proc. Natl. Acad. Sci. U.S.A.">
        <title>Extensive sampling of basidiomycete genomes demonstrates inadequacy of the white-rot/brown-rot paradigm for wood decay fungi.</title>
        <authorList>
            <person name="Riley R."/>
            <person name="Salamov A.A."/>
            <person name="Brown D.W."/>
            <person name="Nagy L.G."/>
            <person name="Floudas D."/>
            <person name="Held B.W."/>
            <person name="Levasseur A."/>
            <person name="Lombard V."/>
            <person name="Morin E."/>
            <person name="Otillar R."/>
            <person name="Lindquist E.A."/>
            <person name="Sun H."/>
            <person name="LaButti K.M."/>
            <person name="Schmutz J."/>
            <person name="Jabbour D."/>
            <person name="Luo H."/>
            <person name="Baker S.E."/>
            <person name="Pisabarro A.G."/>
            <person name="Walton J.D."/>
            <person name="Blanchette R.A."/>
            <person name="Henrissat B."/>
            <person name="Martin F."/>
            <person name="Cullen D."/>
            <person name="Hibbett D.S."/>
            <person name="Grigoriev I.V."/>
        </authorList>
    </citation>
    <scope>NUCLEOTIDE SEQUENCE [LARGE SCALE GENOMIC DNA]</scope>
    <source>
        <strain evidence="2">CBS 339.88</strain>
    </source>
</reference>
<sequence>MPETLTRTSFISADIVKVATSKETMYVVGKDGVTIDEVPMLESIKATGVIPEEYAVDYHLDPATVVTSLEKQGITTVEQLPEGALEELKAQINDPENVTIAPAFLVANKREAMENALKEVAVQQNE</sequence>
<proteinExistence type="predicted"/>
<dbReference type="AlphaFoldDB" id="A0A067SKU9"/>
<dbReference type="OrthoDB" id="2899474at2759"/>
<organism evidence="1 2">
    <name type="scientific">Galerina marginata (strain CBS 339.88)</name>
    <dbReference type="NCBI Taxonomy" id="685588"/>
    <lineage>
        <taxon>Eukaryota</taxon>
        <taxon>Fungi</taxon>
        <taxon>Dikarya</taxon>
        <taxon>Basidiomycota</taxon>
        <taxon>Agaricomycotina</taxon>
        <taxon>Agaricomycetes</taxon>
        <taxon>Agaricomycetidae</taxon>
        <taxon>Agaricales</taxon>
        <taxon>Agaricineae</taxon>
        <taxon>Strophariaceae</taxon>
        <taxon>Galerina</taxon>
    </lineage>
</organism>
<name>A0A067SKU9_GALM3</name>
<evidence type="ECO:0000313" key="2">
    <source>
        <dbReference type="Proteomes" id="UP000027222"/>
    </source>
</evidence>
<dbReference type="EMBL" id="KL142392">
    <property type="protein sequence ID" value="KDR71565.1"/>
    <property type="molecule type" value="Genomic_DNA"/>
</dbReference>
<accession>A0A067SKU9</accession>
<dbReference type="HOGENOM" id="CLU_145547_0_0_1"/>
<evidence type="ECO:0000313" key="1">
    <source>
        <dbReference type="EMBL" id="KDR71565.1"/>
    </source>
</evidence>
<keyword evidence="2" id="KW-1185">Reference proteome</keyword>
<protein>
    <submittedName>
        <fullName evidence="1">Uncharacterized protein</fullName>
    </submittedName>
</protein>
<gene>
    <name evidence="1" type="ORF">GALMADRAFT_143832</name>
</gene>